<reference evidence="1 2" key="1">
    <citation type="submission" date="2013-09" db="EMBL/GenBank/DDBJ databases">
        <authorList>
            <person name="Zeng Z."/>
            <person name="Chen C."/>
        </authorList>
    </citation>
    <scope>NUCLEOTIDE SEQUENCE [LARGE SCALE GENOMIC DNA]</scope>
    <source>
        <strain evidence="1 2">GH29-5</strain>
    </source>
</reference>
<evidence type="ECO:0000313" key="2">
    <source>
        <dbReference type="Proteomes" id="UP000030121"/>
    </source>
</evidence>
<gene>
    <name evidence="1" type="ORF">Q764_11730</name>
</gene>
<proteinExistence type="predicted"/>
<evidence type="ECO:0000313" key="1">
    <source>
        <dbReference type="EMBL" id="KGO88297.1"/>
    </source>
</evidence>
<comment type="caution">
    <text evidence="1">The sequence shown here is derived from an EMBL/GenBank/DDBJ whole genome shotgun (WGS) entry which is preliminary data.</text>
</comment>
<keyword evidence="2" id="KW-1185">Reference proteome</keyword>
<organism evidence="1 2">
    <name type="scientific">Flavobacterium suncheonense GH29-5 = DSM 17707</name>
    <dbReference type="NCBI Taxonomy" id="1121899"/>
    <lineage>
        <taxon>Bacteria</taxon>
        <taxon>Pseudomonadati</taxon>
        <taxon>Bacteroidota</taxon>
        <taxon>Flavobacteriia</taxon>
        <taxon>Flavobacteriales</taxon>
        <taxon>Flavobacteriaceae</taxon>
        <taxon>Flavobacterium</taxon>
    </lineage>
</organism>
<protein>
    <submittedName>
        <fullName evidence="1">Uncharacterized protein</fullName>
    </submittedName>
</protein>
<dbReference type="Proteomes" id="UP000030121">
    <property type="component" value="Unassembled WGS sequence"/>
</dbReference>
<name>A0A0A2M6M7_9FLAO</name>
<accession>A0A0A2M6M7</accession>
<dbReference type="EMBL" id="JRLW01000016">
    <property type="protein sequence ID" value="KGO88297.1"/>
    <property type="molecule type" value="Genomic_DNA"/>
</dbReference>
<dbReference type="AlphaFoldDB" id="A0A0A2M6M7"/>
<sequence length="65" mass="7184">MLAPIAAASFLVAEALEVTKKIQRIAGIRIAKKPKPFAPNPKKYVILKIREIPEKHPVICPAKAR</sequence>